<feature type="transmembrane region" description="Helical" evidence="6">
    <location>
        <begin position="354"/>
        <end position="374"/>
    </location>
</feature>
<dbReference type="Pfam" id="PF13440">
    <property type="entry name" value="Polysacc_synt_3"/>
    <property type="match status" value="1"/>
</dbReference>
<keyword evidence="4 6" id="KW-1133">Transmembrane helix</keyword>
<feature type="transmembrane region" description="Helical" evidence="6">
    <location>
        <begin position="172"/>
        <end position="191"/>
    </location>
</feature>
<proteinExistence type="predicted"/>
<feature type="transmembrane region" description="Helical" evidence="6">
    <location>
        <begin position="380"/>
        <end position="401"/>
    </location>
</feature>
<accession>A0A316F086</accession>
<feature type="transmembrane region" description="Helical" evidence="6">
    <location>
        <begin position="12"/>
        <end position="32"/>
    </location>
</feature>
<keyword evidence="3 6" id="KW-0812">Transmembrane</keyword>
<feature type="transmembrane region" description="Helical" evidence="6">
    <location>
        <begin position="322"/>
        <end position="342"/>
    </location>
</feature>
<feature type="transmembrane region" description="Helical" evidence="6">
    <location>
        <begin position="145"/>
        <end position="166"/>
    </location>
</feature>
<protein>
    <submittedName>
        <fullName evidence="7">O-antigen/teichoic acid export membrane protein</fullName>
    </submittedName>
</protein>
<organism evidence="7 8">
    <name type="scientific">Arcicella aurantiaca</name>
    <dbReference type="NCBI Taxonomy" id="591202"/>
    <lineage>
        <taxon>Bacteria</taxon>
        <taxon>Pseudomonadati</taxon>
        <taxon>Bacteroidota</taxon>
        <taxon>Cytophagia</taxon>
        <taxon>Cytophagales</taxon>
        <taxon>Flectobacillaceae</taxon>
        <taxon>Arcicella</taxon>
    </lineage>
</organism>
<dbReference type="EMBL" id="QGGO01000002">
    <property type="protein sequence ID" value="PWK28976.1"/>
    <property type="molecule type" value="Genomic_DNA"/>
</dbReference>
<evidence type="ECO:0000256" key="6">
    <source>
        <dbReference type="SAM" id="Phobius"/>
    </source>
</evidence>
<dbReference type="AlphaFoldDB" id="A0A316F086"/>
<evidence type="ECO:0000313" key="7">
    <source>
        <dbReference type="EMBL" id="PWK28976.1"/>
    </source>
</evidence>
<dbReference type="Proteomes" id="UP000245489">
    <property type="component" value="Unassembled WGS sequence"/>
</dbReference>
<dbReference type="OrthoDB" id="8482265at2"/>
<evidence type="ECO:0000256" key="4">
    <source>
        <dbReference type="ARBA" id="ARBA00022989"/>
    </source>
</evidence>
<dbReference type="InterPro" id="IPR050833">
    <property type="entry name" value="Poly_Biosynth_Transport"/>
</dbReference>
<feature type="transmembrane region" description="Helical" evidence="6">
    <location>
        <begin position="38"/>
        <end position="66"/>
    </location>
</feature>
<keyword evidence="2" id="KW-1003">Cell membrane</keyword>
<keyword evidence="5 6" id="KW-0472">Membrane</keyword>
<gene>
    <name evidence="7" type="ORF">LV89_00530</name>
</gene>
<dbReference type="RefSeq" id="WP_109741307.1">
    <property type="nucleotide sequence ID" value="NZ_QGGO01000002.1"/>
</dbReference>
<dbReference type="PANTHER" id="PTHR30250:SF11">
    <property type="entry name" value="O-ANTIGEN TRANSPORTER-RELATED"/>
    <property type="match status" value="1"/>
</dbReference>
<dbReference type="PANTHER" id="PTHR30250">
    <property type="entry name" value="PST FAMILY PREDICTED COLANIC ACID TRANSPORTER"/>
    <property type="match status" value="1"/>
</dbReference>
<reference evidence="7 8" key="1">
    <citation type="submission" date="2018-05" db="EMBL/GenBank/DDBJ databases">
        <title>Genomic Encyclopedia of Archaeal and Bacterial Type Strains, Phase II (KMG-II): from individual species to whole genera.</title>
        <authorList>
            <person name="Goeker M."/>
        </authorList>
    </citation>
    <scope>NUCLEOTIDE SEQUENCE [LARGE SCALE GENOMIC DNA]</scope>
    <source>
        <strain evidence="7 8">DSM 22214</strain>
    </source>
</reference>
<dbReference type="GO" id="GO:0005886">
    <property type="term" value="C:plasma membrane"/>
    <property type="evidence" value="ECO:0007669"/>
    <property type="project" value="UniProtKB-SubCell"/>
</dbReference>
<evidence type="ECO:0000256" key="3">
    <source>
        <dbReference type="ARBA" id="ARBA00022692"/>
    </source>
</evidence>
<feature type="transmembrane region" description="Helical" evidence="6">
    <location>
        <begin position="114"/>
        <end position="133"/>
    </location>
</feature>
<evidence type="ECO:0000313" key="8">
    <source>
        <dbReference type="Proteomes" id="UP000245489"/>
    </source>
</evidence>
<comment type="caution">
    <text evidence="7">The sequence shown here is derived from an EMBL/GenBank/DDBJ whole genome shotgun (WGS) entry which is preliminary data.</text>
</comment>
<feature type="transmembrane region" description="Helical" evidence="6">
    <location>
        <begin position="78"/>
        <end position="102"/>
    </location>
</feature>
<sequence>MKAKSIIQNIGANLLIAIFGLVGSIILARWLGPSQRGVFATIIIIPSTLQYFVNFGLSSATVYFSAKPNVNKHSIWHNLLVIASIQSLIGILLGWAITNLYLQKYDENVTHLGHLYLLTIPLGLFGMYANYMLQGASFFKTTNMLKCVVPIGYCTGIIILKITNILSITNLVYLQILLQSCYLIVAIFFLYRLILHYFSFQYDFQYTRKLLNYGVKVWFGDVAQLANSRIDQFLIGGFLSSHDLGIYTVAVSIAGFTGIFANAVRTIIVPSVTEKDHLQAQIKSTILLFKSYWIFSIIFHILFAFSLSFLIPFVFGSAYSESIKICQLLVIGSFFINAKTVLAGGIQGMGFPEAISFAEFSGMILSLILTYFLINSMGLIGVSIAISLAYFSQFIGIVFFANKKGIIYKNLLFASQKEINYYLRRFKKNILRK</sequence>
<name>A0A316F086_9BACT</name>
<evidence type="ECO:0000256" key="5">
    <source>
        <dbReference type="ARBA" id="ARBA00023136"/>
    </source>
</evidence>
<keyword evidence="8" id="KW-1185">Reference proteome</keyword>
<evidence type="ECO:0000256" key="1">
    <source>
        <dbReference type="ARBA" id="ARBA00004651"/>
    </source>
</evidence>
<comment type="subcellular location">
    <subcellularLocation>
        <location evidence="1">Cell membrane</location>
        <topology evidence="1">Multi-pass membrane protein</topology>
    </subcellularLocation>
</comment>
<feature type="transmembrane region" description="Helical" evidence="6">
    <location>
        <begin position="292"/>
        <end position="316"/>
    </location>
</feature>
<evidence type="ECO:0000256" key="2">
    <source>
        <dbReference type="ARBA" id="ARBA00022475"/>
    </source>
</evidence>